<comment type="caution">
    <text evidence="1">The sequence shown here is derived from an EMBL/GenBank/DDBJ whole genome shotgun (WGS) entry which is preliminary data.</text>
</comment>
<dbReference type="Proteomes" id="UP000075502">
    <property type="component" value="Unassembled WGS sequence"/>
</dbReference>
<name>A0A150TTT4_SORCE</name>
<dbReference type="EMBL" id="JEME01001105">
    <property type="protein sequence ID" value="KYG08090.1"/>
    <property type="molecule type" value="Genomic_DNA"/>
</dbReference>
<evidence type="ECO:0000313" key="1">
    <source>
        <dbReference type="EMBL" id="KYG08090.1"/>
    </source>
</evidence>
<dbReference type="AlphaFoldDB" id="A0A150TTT4"/>
<sequence length="386" mass="40803">MAPWYNLFVPPGKKPADYPGGSTTLSVHHLDQLAAQAGDDYSLVDATGATVLYDIRVNEPMFRDIQKRNLYSAAGFDAACKADGGDCTQETYLPPNEGSGEGSVELKTAWRDFGAKSCPTSMYCVGHWGLAGMHVVQKTKLHGEWIWASFEHVDNSPDCQPGGSNPIAATGPSGQPWALFDPTTAPAGVMSSGVCDVKAKPPQCNGDPRTNAPCGGTGQPACVFKAINVCRTDQLPAGGASNQNCTVDNTPAGNARNVACLNATLDPQLSGPWTNYRLVGTVWVEGGVAPTQDFRVNIFQEPSDAGVPSKDAAGSVHMANTTMETWMQTGSTGFEPPNVQNDKKAGCFQCHHLPNAPSTASFPQGDLSHIFSKIKTGATTKLVEVK</sequence>
<proteinExistence type="predicted"/>
<evidence type="ECO:0000313" key="2">
    <source>
        <dbReference type="Proteomes" id="UP000075502"/>
    </source>
</evidence>
<reference evidence="1 2" key="1">
    <citation type="submission" date="2014-02" db="EMBL/GenBank/DDBJ databases">
        <title>The small core and large imbalanced accessory genome model reveals a collaborative survival strategy of Sorangium cellulosum strains in nature.</title>
        <authorList>
            <person name="Han K."/>
            <person name="Peng R."/>
            <person name="Blom J."/>
            <person name="Li Y.-Z."/>
        </authorList>
    </citation>
    <scope>NUCLEOTIDE SEQUENCE [LARGE SCALE GENOMIC DNA]</scope>
    <source>
        <strain evidence="1 2">So0007-03</strain>
    </source>
</reference>
<gene>
    <name evidence="1" type="ORF">BE21_25705</name>
</gene>
<organism evidence="1 2">
    <name type="scientific">Sorangium cellulosum</name>
    <name type="common">Polyangium cellulosum</name>
    <dbReference type="NCBI Taxonomy" id="56"/>
    <lineage>
        <taxon>Bacteria</taxon>
        <taxon>Pseudomonadati</taxon>
        <taxon>Myxococcota</taxon>
        <taxon>Polyangia</taxon>
        <taxon>Polyangiales</taxon>
        <taxon>Polyangiaceae</taxon>
        <taxon>Sorangium</taxon>
    </lineage>
</organism>
<protein>
    <submittedName>
        <fullName evidence="1">Uncharacterized protein</fullName>
    </submittedName>
</protein>
<accession>A0A150TTT4</accession>